<feature type="transmembrane region" description="Helical" evidence="2">
    <location>
        <begin position="110"/>
        <end position="130"/>
    </location>
</feature>
<dbReference type="Pfam" id="PF13464">
    <property type="entry name" value="RodZ_C"/>
    <property type="match status" value="1"/>
</dbReference>
<dbReference type="SUPFAM" id="SSF47413">
    <property type="entry name" value="lambda repressor-like DNA-binding domains"/>
    <property type="match status" value="1"/>
</dbReference>
<dbReference type="InterPro" id="IPR010982">
    <property type="entry name" value="Lambda_DNA-bd_dom_sf"/>
</dbReference>
<gene>
    <name evidence="4" type="ORF">EOE67_01025</name>
</gene>
<feature type="compositionally biased region" description="Low complexity" evidence="1">
    <location>
        <begin position="198"/>
        <end position="218"/>
    </location>
</feature>
<proteinExistence type="predicted"/>
<comment type="caution">
    <text evidence="4">The sequence shown here is derived from an EMBL/GenBank/DDBJ whole genome shotgun (WGS) entry which is preliminary data.</text>
</comment>
<dbReference type="InterPro" id="IPR025194">
    <property type="entry name" value="RodZ-like_C"/>
</dbReference>
<evidence type="ECO:0000256" key="2">
    <source>
        <dbReference type="SAM" id="Phobius"/>
    </source>
</evidence>
<dbReference type="InterPro" id="IPR001387">
    <property type="entry name" value="Cro/C1-type_HTH"/>
</dbReference>
<evidence type="ECO:0000256" key="1">
    <source>
        <dbReference type="SAM" id="MobiDB-lite"/>
    </source>
</evidence>
<organism evidence="4 5">
    <name type="scientific">Rheinheimera riviphila</name>
    <dbReference type="NCBI Taxonomy" id="1834037"/>
    <lineage>
        <taxon>Bacteria</taxon>
        <taxon>Pseudomonadati</taxon>
        <taxon>Pseudomonadota</taxon>
        <taxon>Gammaproteobacteria</taxon>
        <taxon>Chromatiales</taxon>
        <taxon>Chromatiaceae</taxon>
        <taxon>Rheinheimera</taxon>
    </lineage>
</organism>
<dbReference type="EMBL" id="SACS01000001">
    <property type="protein sequence ID" value="RVU41812.1"/>
    <property type="molecule type" value="Genomic_DNA"/>
</dbReference>
<accession>A0A437R4Z2</accession>
<feature type="compositionally biased region" description="Polar residues" evidence="1">
    <location>
        <begin position="157"/>
        <end position="193"/>
    </location>
</feature>
<keyword evidence="2" id="KW-1133">Transmembrane helix</keyword>
<name>A0A437R4Z2_9GAMM</name>
<keyword evidence="2" id="KW-0472">Membrane</keyword>
<dbReference type="OrthoDB" id="9790252at2"/>
<evidence type="ECO:0000313" key="4">
    <source>
        <dbReference type="EMBL" id="RVU41812.1"/>
    </source>
</evidence>
<feature type="region of interest" description="Disordered" evidence="1">
    <location>
        <begin position="157"/>
        <end position="226"/>
    </location>
</feature>
<dbReference type="CDD" id="cd00093">
    <property type="entry name" value="HTH_XRE"/>
    <property type="match status" value="1"/>
</dbReference>
<dbReference type="GO" id="GO:0003677">
    <property type="term" value="F:DNA binding"/>
    <property type="evidence" value="ECO:0007669"/>
    <property type="project" value="InterPro"/>
</dbReference>
<dbReference type="Pfam" id="PF13413">
    <property type="entry name" value="HTH_25"/>
    <property type="match status" value="1"/>
</dbReference>
<keyword evidence="5" id="KW-1185">Reference proteome</keyword>
<evidence type="ECO:0000313" key="5">
    <source>
        <dbReference type="Proteomes" id="UP000283077"/>
    </source>
</evidence>
<dbReference type="AlphaFoldDB" id="A0A437R4Z2"/>
<sequence>MSKTAEAQADSVGALLKQSRELKGLTTADVATHLRLKVSQIEQIEAEQWDPAVSVTFMRGYLRAYARLLKLSESEILQNFELQTAYLRNQAKPMHSFSKKNRLDAVDNRFMLATYLLVVLLIGLFLVWFWQTHWLDSQPVSVVPEYRVSGEPAALQTTLPSSHTAQADDVSTQPVDSELTTSSAEVTSPTAKQKSPADEPAAVTTEPTATIETTLPPTNNSAVTGPTVTSQLQTTEVAANTAQQADLATSTGPTAEPVTTTQLTANAPAASTEPPVAGSTAQLQLTFSAECWVTVQDASGKRLAYGIQSAGQSLQLTGQLPISVTLGNAAAASLQLNQTAVDLSGYKAGQVARLTLDGQP</sequence>
<evidence type="ECO:0000259" key="3">
    <source>
        <dbReference type="Pfam" id="PF13464"/>
    </source>
</evidence>
<dbReference type="InterPro" id="IPR050400">
    <property type="entry name" value="Bact_Cytoskel_RodZ"/>
</dbReference>
<protein>
    <submittedName>
        <fullName evidence="4">DUF4115 domain-containing protein</fullName>
    </submittedName>
</protein>
<dbReference type="Gene3D" id="1.10.260.40">
    <property type="entry name" value="lambda repressor-like DNA-binding domains"/>
    <property type="match status" value="1"/>
</dbReference>
<dbReference type="PANTHER" id="PTHR34475">
    <property type="match status" value="1"/>
</dbReference>
<feature type="domain" description="Cytoskeleton protein RodZ-like C-terminal" evidence="3">
    <location>
        <begin position="284"/>
        <end position="355"/>
    </location>
</feature>
<reference evidence="4 5" key="1">
    <citation type="submission" date="2019-01" db="EMBL/GenBank/DDBJ databases">
        <authorList>
            <person name="Chen W.-M."/>
        </authorList>
    </citation>
    <scope>NUCLEOTIDE SEQUENCE [LARGE SCALE GENOMIC DNA]</scope>
    <source>
        <strain evidence="4 5">KYPC3</strain>
    </source>
</reference>
<dbReference type="PANTHER" id="PTHR34475:SF1">
    <property type="entry name" value="CYTOSKELETON PROTEIN RODZ"/>
    <property type="match status" value="1"/>
</dbReference>
<dbReference type="RefSeq" id="WP_127697201.1">
    <property type="nucleotide sequence ID" value="NZ_SACS01000001.1"/>
</dbReference>
<keyword evidence="2" id="KW-0812">Transmembrane</keyword>
<dbReference type="Proteomes" id="UP000283077">
    <property type="component" value="Unassembled WGS sequence"/>
</dbReference>